<reference evidence="1" key="1">
    <citation type="submission" date="2020-07" db="EMBL/GenBank/DDBJ databases">
        <title>Genome sequences of bacteria associated with the marine, planktonic diatom Thalassiosira profunda strain ECT2AJA-044.</title>
        <authorList>
            <person name="Gargas C.B."/>
            <person name="Roberts W.R."/>
            <person name="Alverson A.J."/>
        </authorList>
    </citation>
    <scope>NUCLEOTIDE SEQUENCE</scope>
    <source>
        <strain evidence="1">ECT2AJA-044</strain>
    </source>
</reference>
<protein>
    <submittedName>
        <fullName evidence="1">STAS/SEC14 domain-containing protein</fullName>
    </submittedName>
</protein>
<dbReference type="InterPro" id="IPR036513">
    <property type="entry name" value="STAS_dom_sf"/>
</dbReference>
<dbReference type="KEGG" id="cact:HZ995_09290"/>
<dbReference type="InterPro" id="IPR038396">
    <property type="entry name" value="SpoIIAA-like_sf"/>
</dbReference>
<dbReference type="EMBL" id="CP060010">
    <property type="protein sequence ID" value="QTN34702.1"/>
    <property type="molecule type" value="Genomic_DNA"/>
</dbReference>
<dbReference type="RefSeq" id="WP_209355392.1">
    <property type="nucleotide sequence ID" value="NZ_CP060010.1"/>
</dbReference>
<dbReference type="InterPro" id="IPR021866">
    <property type="entry name" value="SpoIIAA-like"/>
</dbReference>
<accession>A0A975EN03</accession>
<name>A0A975EN03_9RHOB</name>
<dbReference type="Gene3D" id="3.40.50.10600">
    <property type="entry name" value="SpoIIaa-like domains"/>
    <property type="match status" value="1"/>
</dbReference>
<proteinExistence type="predicted"/>
<dbReference type="AlphaFoldDB" id="A0A975EN03"/>
<evidence type="ECO:0000313" key="1">
    <source>
        <dbReference type="EMBL" id="QTN34702.1"/>
    </source>
</evidence>
<organism evidence="1 2">
    <name type="scientific">Cognatishimia activa</name>
    <dbReference type="NCBI Taxonomy" id="1715691"/>
    <lineage>
        <taxon>Bacteria</taxon>
        <taxon>Pseudomonadati</taxon>
        <taxon>Pseudomonadota</taxon>
        <taxon>Alphaproteobacteria</taxon>
        <taxon>Rhodobacterales</taxon>
        <taxon>Paracoccaceae</taxon>
        <taxon>Cognatishimia</taxon>
    </lineage>
</organism>
<gene>
    <name evidence="1" type="ORF">HZ995_09290</name>
</gene>
<evidence type="ECO:0000313" key="2">
    <source>
        <dbReference type="Proteomes" id="UP000665026"/>
    </source>
</evidence>
<dbReference type="Pfam" id="PF11964">
    <property type="entry name" value="SpoIIAA-like"/>
    <property type="match status" value="1"/>
</dbReference>
<sequence length="129" mass="13849">MLKITKPSDNRVDLELSGTLDAGSMRDALSELIEKSEGVSSGKMLYKISGFAFPTLGAIGVEMGYVPKLFGLLGKFDKCAVMSDAAWIRTAAELEGRMFPGIDIKAFGMEDGDAAEAWLAQDRGHSMPV</sequence>
<dbReference type="SUPFAM" id="SSF52091">
    <property type="entry name" value="SpoIIaa-like"/>
    <property type="match status" value="1"/>
</dbReference>
<dbReference type="Proteomes" id="UP000665026">
    <property type="component" value="Chromosome"/>
</dbReference>